<organism evidence="1 2">
    <name type="scientific">Anopheles quadriannulatus</name>
    <name type="common">Mosquito</name>
    <dbReference type="NCBI Taxonomy" id="34691"/>
    <lineage>
        <taxon>Eukaryota</taxon>
        <taxon>Metazoa</taxon>
        <taxon>Ecdysozoa</taxon>
        <taxon>Arthropoda</taxon>
        <taxon>Hexapoda</taxon>
        <taxon>Insecta</taxon>
        <taxon>Pterygota</taxon>
        <taxon>Neoptera</taxon>
        <taxon>Endopterygota</taxon>
        <taxon>Diptera</taxon>
        <taxon>Nematocera</taxon>
        <taxon>Culicoidea</taxon>
        <taxon>Culicidae</taxon>
        <taxon>Anophelinae</taxon>
        <taxon>Anopheles</taxon>
    </lineage>
</organism>
<dbReference type="GO" id="GO:0003676">
    <property type="term" value="F:nucleic acid binding"/>
    <property type="evidence" value="ECO:0007669"/>
    <property type="project" value="InterPro"/>
</dbReference>
<proteinExistence type="predicted"/>
<evidence type="ECO:0000313" key="2">
    <source>
        <dbReference type="Proteomes" id="UP000076407"/>
    </source>
</evidence>
<dbReference type="SUPFAM" id="SSF53098">
    <property type="entry name" value="Ribonuclease H-like"/>
    <property type="match status" value="1"/>
</dbReference>
<evidence type="ECO:0000313" key="1">
    <source>
        <dbReference type="EnsemblMetazoa" id="AQUA002258-PA"/>
    </source>
</evidence>
<dbReference type="InterPro" id="IPR012337">
    <property type="entry name" value="RNaseH-like_sf"/>
</dbReference>
<dbReference type="InterPro" id="IPR036397">
    <property type="entry name" value="RNaseH_sf"/>
</dbReference>
<dbReference type="PANTHER" id="PTHR38681:SF1">
    <property type="entry name" value="RETROVIRUS-RELATED POL POLYPROTEIN FROM TRANSPOSON 412-LIKE PROTEIN"/>
    <property type="match status" value="1"/>
</dbReference>
<dbReference type="EnsemblMetazoa" id="AQUA002258-RA">
    <property type="protein sequence ID" value="AQUA002258-PA"/>
    <property type="gene ID" value="AQUA002258"/>
</dbReference>
<reference evidence="1" key="1">
    <citation type="submission" date="2020-05" db="UniProtKB">
        <authorList>
            <consortium name="EnsemblMetazoa"/>
        </authorList>
    </citation>
    <scope>IDENTIFICATION</scope>
    <source>
        <strain evidence="1">SANGQUA</strain>
    </source>
</reference>
<dbReference type="AlphaFoldDB" id="A0A182WXJ8"/>
<sequence length="126" mass="14527">MVDRFTRWPECYPIPDITAETVAKTIVSEYISRFGCPAKIMTDRERFHRQLKNSLKATNSSLSWTKKLPLISLAIRVSYKEDIKATAAELVYGQSLRIPAEIFKPTEISMENPSNFVNQLKQTMRE</sequence>
<dbReference type="PANTHER" id="PTHR38681">
    <property type="entry name" value="RETROVIRUS-RELATED POL POLYPROTEIN FROM TRANSPOSON 412-LIKE PROTEIN-RELATED"/>
    <property type="match status" value="1"/>
</dbReference>
<accession>A0A182WXJ8</accession>
<dbReference type="Proteomes" id="UP000076407">
    <property type="component" value="Unassembled WGS sequence"/>
</dbReference>
<name>A0A182WXJ8_ANOQN</name>
<dbReference type="STRING" id="34691.A0A182WXJ8"/>
<evidence type="ECO:0008006" key="3">
    <source>
        <dbReference type="Google" id="ProtNLM"/>
    </source>
</evidence>
<dbReference type="VEuPathDB" id="VectorBase:AQUA002258"/>
<dbReference type="Gene3D" id="3.30.420.10">
    <property type="entry name" value="Ribonuclease H-like superfamily/Ribonuclease H"/>
    <property type="match status" value="2"/>
</dbReference>
<keyword evidence="2" id="KW-1185">Reference proteome</keyword>
<protein>
    <recommendedName>
        <fullName evidence="3">Integrase catalytic domain-containing protein</fullName>
    </recommendedName>
</protein>